<sequence>MKFIIVVSVLFSAVLCAPQNFDQQQNSLQQASQIVRYFFEWYPNQEGYKYTYELSDGQIKSEEGRYKDGQDVEGNPVKILVVQGAYSFVANDGETYWVNYQSDENGYRPKTGKGVGGIKPGQDAEIDPNLLKSLVG</sequence>
<proteinExistence type="predicted"/>
<name>A0A9J6CEB6_POLVA</name>
<dbReference type="AlphaFoldDB" id="A0A9J6CEB6"/>
<dbReference type="InterPro" id="IPR000618">
    <property type="entry name" value="Insect_cuticle"/>
</dbReference>
<comment type="caution">
    <text evidence="3">The sequence shown here is derived from an EMBL/GenBank/DDBJ whole genome shotgun (WGS) entry which is preliminary data.</text>
</comment>
<protein>
    <recommendedName>
        <fullName evidence="5">Endocuticle structural glycoprotein</fullName>
    </recommendedName>
</protein>
<evidence type="ECO:0000256" key="2">
    <source>
        <dbReference type="SAM" id="SignalP"/>
    </source>
</evidence>
<feature type="chain" id="PRO_5039926101" description="Endocuticle structural glycoprotein" evidence="2">
    <location>
        <begin position="17"/>
        <end position="136"/>
    </location>
</feature>
<dbReference type="OrthoDB" id="6629557at2759"/>
<dbReference type="EMBL" id="JADBJN010000001">
    <property type="protein sequence ID" value="KAG5679974.1"/>
    <property type="molecule type" value="Genomic_DNA"/>
</dbReference>
<dbReference type="PROSITE" id="PS51155">
    <property type="entry name" value="CHIT_BIND_RR_2"/>
    <property type="match status" value="1"/>
</dbReference>
<evidence type="ECO:0000313" key="4">
    <source>
        <dbReference type="Proteomes" id="UP001107558"/>
    </source>
</evidence>
<gene>
    <name evidence="3" type="ORF">PVAND_009509</name>
</gene>
<feature type="signal peptide" evidence="2">
    <location>
        <begin position="1"/>
        <end position="16"/>
    </location>
</feature>
<dbReference type="Pfam" id="PF00379">
    <property type="entry name" value="Chitin_bind_4"/>
    <property type="match status" value="1"/>
</dbReference>
<keyword evidence="2" id="KW-0732">Signal</keyword>
<keyword evidence="4" id="KW-1185">Reference proteome</keyword>
<accession>A0A9J6CEB6</accession>
<organism evidence="3 4">
    <name type="scientific">Polypedilum vanderplanki</name>
    <name type="common">Sleeping chironomid midge</name>
    <dbReference type="NCBI Taxonomy" id="319348"/>
    <lineage>
        <taxon>Eukaryota</taxon>
        <taxon>Metazoa</taxon>
        <taxon>Ecdysozoa</taxon>
        <taxon>Arthropoda</taxon>
        <taxon>Hexapoda</taxon>
        <taxon>Insecta</taxon>
        <taxon>Pterygota</taxon>
        <taxon>Neoptera</taxon>
        <taxon>Endopterygota</taxon>
        <taxon>Diptera</taxon>
        <taxon>Nematocera</taxon>
        <taxon>Chironomoidea</taxon>
        <taxon>Chironomidae</taxon>
        <taxon>Chironominae</taxon>
        <taxon>Polypedilum</taxon>
        <taxon>Polypedilum</taxon>
    </lineage>
</organism>
<dbReference type="GO" id="GO:0042302">
    <property type="term" value="F:structural constituent of cuticle"/>
    <property type="evidence" value="ECO:0007669"/>
    <property type="project" value="UniProtKB-UniRule"/>
</dbReference>
<evidence type="ECO:0008006" key="5">
    <source>
        <dbReference type="Google" id="ProtNLM"/>
    </source>
</evidence>
<evidence type="ECO:0000313" key="3">
    <source>
        <dbReference type="EMBL" id="KAG5679974.1"/>
    </source>
</evidence>
<dbReference type="Proteomes" id="UP001107558">
    <property type="component" value="Chromosome 1"/>
</dbReference>
<evidence type="ECO:0000256" key="1">
    <source>
        <dbReference type="PROSITE-ProRule" id="PRU00497"/>
    </source>
</evidence>
<dbReference type="PRINTS" id="PR00947">
    <property type="entry name" value="CUTICLE"/>
</dbReference>
<reference evidence="3" key="1">
    <citation type="submission" date="2021-03" db="EMBL/GenBank/DDBJ databases">
        <title>Chromosome level genome of the anhydrobiotic midge Polypedilum vanderplanki.</title>
        <authorList>
            <person name="Yoshida Y."/>
            <person name="Kikawada T."/>
            <person name="Gusev O."/>
        </authorList>
    </citation>
    <scope>NUCLEOTIDE SEQUENCE</scope>
    <source>
        <strain evidence="3">NIAS01</strain>
        <tissue evidence="3">Whole body or cell culture</tissue>
    </source>
</reference>
<keyword evidence="1" id="KW-0193">Cuticle</keyword>